<evidence type="ECO:0000313" key="7">
    <source>
        <dbReference type="EMBL" id="ASU33505.1"/>
    </source>
</evidence>
<evidence type="ECO:0008006" key="9">
    <source>
        <dbReference type="Google" id="ProtNLM"/>
    </source>
</evidence>
<feature type="signal peptide" evidence="6">
    <location>
        <begin position="1"/>
        <end position="19"/>
    </location>
</feature>
<dbReference type="InterPro" id="IPR006879">
    <property type="entry name" value="YdjC-like"/>
</dbReference>
<keyword evidence="5" id="KW-0119">Carbohydrate metabolism</keyword>
<dbReference type="KEGG" id="muc:MuYL_1607"/>
<dbReference type="OrthoDB" id="9774177at2"/>
<dbReference type="Pfam" id="PF04794">
    <property type="entry name" value="YdjC"/>
    <property type="match status" value="1"/>
</dbReference>
<dbReference type="Gene3D" id="3.20.20.370">
    <property type="entry name" value="Glycoside hydrolase/deacetylase"/>
    <property type="match status" value="1"/>
</dbReference>
<dbReference type="AlphaFoldDB" id="A0A223NUD5"/>
<organism evidence="7 8">
    <name type="scientific">Mucilaginibacter xinganensis</name>
    <dbReference type="NCBI Taxonomy" id="1234841"/>
    <lineage>
        <taxon>Bacteria</taxon>
        <taxon>Pseudomonadati</taxon>
        <taxon>Bacteroidota</taxon>
        <taxon>Sphingobacteriia</taxon>
        <taxon>Sphingobacteriales</taxon>
        <taxon>Sphingobacteriaceae</taxon>
        <taxon>Mucilaginibacter</taxon>
    </lineage>
</organism>
<dbReference type="PANTHER" id="PTHR31609">
    <property type="entry name" value="YDJC DEACETYLASE FAMILY MEMBER"/>
    <property type="match status" value="1"/>
</dbReference>
<evidence type="ECO:0000256" key="4">
    <source>
        <dbReference type="ARBA" id="ARBA00022842"/>
    </source>
</evidence>
<keyword evidence="6" id="KW-0732">Signal</keyword>
<name>A0A223NUD5_9SPHI</name>
<evidence type="ECO:0000313" key="8">
    <source>
        <dbReference type="Proteomes" id="UP000215002"/>
    </source>
</evidence>
<dbReference type="GO" id="GO:0005975">
    <property type="term" value="P:carbohydrate metabolic process"/>
    <property type="evidence" value="ECO:0007669"/>
    <property type="project" value="InterPro"/>
</dbReference>
<proteinExistence type="predicted"/>
<keyword evidence="8" id="KW-1185">Reference proteome</keyword>
<dbReference type="PROSITE" id="PS51257">
    <property type="entry name" value="PROKAR_LIPOPROTEIN"/>
    <property type="match status" value="1"/>
</dbReference>
<evidence type="ECO:0000256" key="2">
    <source>
        <dbReference type="ARBA" id="ARBA00022723"/>
    </source>
</evidence>
<evidence type="ECO:0000256" key="1">
    <source>
        <dbReference type="ARBA" id="ARBA00001946"/>
    </source>
</evidence>
<sequence length="354" mass="39489">MKKLTIFSLFIGFACGASAQQTKTFAERLGWPKGARVLILHVDDAGMSHDSNEGVETALSKGVSTSTSVMMPCAWVSDFKKYLDKNPNTDAGLHLTLTSEWENYRWGPLAGKTEVPGLTDKQGCLYPSVEAVYFAAKADEVDKEIRAQLDRALTMGFKPTHLDSHMGTLFAKESFMEKYLKLGIEKQIPVMFPGGDDIFYRSEAKAAAIAELKKQGKYQAGMAIPEAAALGKAKEIGEMLWKNGLPVLDDLHNSSYDWNMPGINKKTDAEIQKWYTDHYIESIGRLSPGLTMVIMHCTNPSPAFKYISDTGQKRKGDLLAMTDPRLRKFLRDKGFILTTWREVMERRLKAGNAE</sequence>
<dbReference type="PANTHER" id="PTHR31609:SF1">
    <property type="entry name" value="CARBOHYDRATE DEACETYLASE"/>
    <property type="match status" value="1"/>
</dbReference>
<keyword evidence="2" id="KW-0479">Metal-binding</keyword>
<evidence type="ECO:0000256" key="3">
    <source>
        <dbReference type="ARBA" id="ARBA00022801"/>
    </source>
</evidence>
<evidence type="ECO:0000256" key="6">
    <source>
        <dbReference type="SAM" id="SignalP"/>
    </source>
</evidence>
<gene>
    <name evidence="7" type="ORF">MuYL_1607</name>
</gene>
<keyword evidence="4" id="KW-0460">Magnesium</keyword>
<evidence type="ECO:0000256" key="5">
    <source>
        <dbReference type="ARBA" id="ARBA00023277"/>
    </source>
</evidence>
<dbReference type="RefSeq" id="WP_094569954.1">
    <property type="nucleotide sequence ID" value="NZ_CP022743.1"/>
</dbReference>
<dbReference type="CDD" id="cd10802">
    <property type="entry name" value="YdjC_TTHB029_like"/>
    <property type="match status" value="1"/>
</dbReference>
<dbReference type="GO" id="GO:0046872">
    <property type="term" value="F:metal ion binding"/>
    <property type="evidence" value="ECO:0007669"/>
    <property type="project" value="UniProtKB-KW"/>
</dbReference>
<accession>A0A223NUD5</accession>
<protein>
    <recommendedName>
        <fullName evidence="9">ChbG/HpnK family deacetylase</fullName>
    </recommendedName>
</protein>
<dbReference type="GO" id="GO:0019213">
    <property type="term" value="F:deacetylase activity"/>
    <property type="evidence" value="ECO:0007669"/>
    <property type="project" value="TreeGrafter"/>
</dbReference>
<feature type="chain" id="PRO_5012849912" description="ChbG/HpnK family deacetylase" evidence="6">
    <location>
        <begin position="20"/>
        <end position="354"/>
    </location>
</feature>
<dbReference type="GO" id="GO:0016787">
    <property type="term" value="F:hydrolase activity"/>
    <property type="evidence" value="ECO:0007669"/>
    <property type="project" value="UniProtKB-KW"/>
</dbReference>
<reference evidence="7 8" key="1">
    <citation type="submission" date="2017-08" db="EMBL/GenBank/DDBJ databases">
        <title>Complete genome sequence of Mucilaginibacter sp. strain BJC16-A31.</title>
        <authorList>
            <consortium name="Henan University of Science and Technology"/>
            <person name="You X."/>
        </authorList>
    </citation>
    <scope>NUCLEOTIDE SEQUENCE [LARGE SCALE GENOMIC DNA]</scope>
    <source>
        <strain evidence="7 8">BJC16-A31</strain>
    </source>
</reference>
<dbReference type="Proteomes" id="UP000215002">
    <property type="component" value="Chromosome"/>
</dbReference>
<keyword evidence="3" id="KW-0378">Hydrolase</keyword>
<dbReference type="SUPFAM" id="SSF88713">
    <property type="entry name" value="Glycoside hydrolase/deacetylase"/>
    <property type="match status" value="1"/>
</dbReference>
<dbReference type="EMBL" id="CP022743">
    <property type="protein sequence ID" value="ASU33505.1"/>
    <property type="molecule type" value="Genomic_DNA"/>
</dbReference>
<comment type="cofactor">
    <cofactor evidence="1">
        <name>Mg(2+)</name>
        <dbReference type="ChEBI" id="CHEBI:18420"/>
    </cofactor>
</comment>
<dbReference type="InterPro" id="IPR011330">
    <property type="entry name" value="Glyco_hydro/deAcase_b/a-brl"/>
</dbReference>